<dbReference type="EMBL" id="JAGSYN010000178">
    <property type="protein sequence ID" value="KAG7662456.1"/>
    <property type="molecule type" value="Genomic_DNA"/>
</dbReference>
<feature type="compositionally biased region" description="Polar residues" evidence="1">
    <location>
        <begin position="94"/>
        <end position="112"/>
    </location>
</feature>
<dbReference type="GeneID" id="73470787"/>
<feature type="region of interest" description="Disordered" evidence="1">
    <location>
        <begin position="83"/>
        <end position="121"/>
    </location>
</feature>
<proteinExistence type="predicted"/>
<evidence type="ECO:0000313" key="3">
    <source>
        <dbReference type="Proteomes" id="UP000694255"/>
    </source>
</evidence>
<protein>
    <submittedName>
        <fullName evidence="2">Uncharacterized protein</fullName>
    </submittedName>
</protein>
<sequence>MNTVKEEEETVEGLTSKPIVKIRHNPQGRTFIVTITLPLEALQAINLAIVKIKSPTKKQYISGIREDQVTKYNDLVLKEQRELRYKTRRRSGSLERTPSPTPSGTNDANTTPSRKRVKFLL</sequence>
<keyword evidence="3" id="KW-1185">Reference proteome</keyword>
<gene>
    <name evidence="2" type="ORF">J8A68_003987</name>
</gene>
<dbReference type="Proteomes" id="UP000694255">
    <property type="component" value="Unassembled WGS sequence"/>
</dbReference>
<evidence type="ECO:0000313" key="2">
    <source>
        <dbReference type="EMBL" id="KAG7662456.1"/>
    </source>
</evidence>
<dbReference type="AlphaFoldDB" id="A0A8J5QK44"/>
<dbReference type="RefSeq" id="XP_049262689.1">
    <property type="nucleotide sequence ID" value="XM_049407897.1"/>
</dbReference>
<organism evidence="2 3">
    <name type="scientific">[Candida] subhashii</name>
    <dbReference type="NCBI Taxonomy" id="561895"/>
    <lineage>
        <taxon>Eukaryota</taxon>
        <taxon>Fungi</taxon>
        <taxon>Dikarya</taxon>
        <taxon>Ascomycota</taxon>
        <taxon>Saccharomycotina</taxon>
        <taxon>Pichiomycetes</taxon>
        <taxon>Debaryomycetaceae</taxon>
        <taxon>Spathaspora</taxon>
    </lineage>
</organism>
<name>A0A8J5QK44_9ASCO</name>
<dbReference type="OrthoDB" id="4016934at2759"/>
<evidence type="ECO:0000256" key="1">
    <source>
        <dbReference type="SAM" id="MobiDB-lite"/>
    </source>
</evidence>
<accession>A0A8J5QK44</accession>
<comment type="caution">
    <text evidence="2">The sequence shown here is derived from an EMBL/GenBank/DDBJ whole genome shotgun (WGS) entry which is preliminary data.</text>
</comment>
<reference evidence="2 3" key="1">
    <citation type="journal article" date="2021" name="DNA Res.">
        <title>Genome analysis of Candida subhashii reveals its hybrid nature and dual mitochondrial genome conformations.</title>
        <authorList>
            <person name="Mixao V."/>
            <person name="Hegedusova E."/>
            <person name="Saus E."/>
            <person name="Pryszcz L.P."/>
            <person name="Cillingova A."/>
            <person name="Nosek J."/>
            <person name="Gabaldon T."/>
        </authorList>
    </citation>
    <scope>NUCLEOTIDE SEQUENCE [LARGE SCALE GENOMIC DNA]</scope>
    <source>
        <strain evidence="2 3">CBS 10753</strain>
    </source>
</reference>